<dbReference type="PANTHER" id="PTHR11659:SF0">
    <property type="entry name" value="GLUTAMYL-TRNA(GLN) AMIDOTRANSFERASE SUBUNIT B, MITOCHONDRIAL"/>
    <property type="match status" value="1"/>
</dbReference>
<dbReference type="SMART" id="SM00845">
    <property type="entry name" value="GatB_Yqey"/>
    <property type="match status" value="1"/>
</dbReference>
<evidence type="ECO:0000313" key="6">
    <source>
        <dbReference type="EMBL" id="GAH22598.1"/>
    </source>
</evidence>
<keyword evidence="1" id="KW-0436">Ligase</keyword>
<dbReference type="EMBL" id="BARU01003313">
    <property type="protein sequence ID" value="GAH22598.1"/>
    <property type="molecule type" value="Genomic_DNA"/>
</dbReference>
<proteinExistence type="predicted"/>
<name>X1FPB1_9ZZZZ</name>
<reference evidence="6" key="1">
    <citation type="journal article" date="2014" name="Front. Microbiol.">
        <title>High frequency of phylogenetically diverse reductive dehalogenase-homologous genes in deep subseafloor sedimentary metagenomes.</title>
        <authorList>
            <person name="Kawai M."/>
            <person name="Futagami T."/>
            <person name="Toyoda A."/>
            <person name="Takaki Y."/>
            <person name="Nishi S."/>
            <person name="Hori S."/>
            <person name="Arai W."/>
            <person name="Tsubouchi T."/>
            <person name="Morono Y."/>
            <person name="Uchiyama I."/>
            <person name="Ito T."/>
            <person name="Fujiyama A."/>
            <person name="Inagaki F."/>
            <person name="Takami H."/>
        </authorList>
    </citation>
    <scope>NUCLEOTIDE SEQUENCE</scope>
    <source>
        <strain evidence="6">Expedition CK06-06</strain>
    </source>
</reference>
<dbReference type="InterPro" id="IPR017959">
    <property type="entry name" value="Asn/Gln-tRNA_amidoTrfase_suB/E"/>
</dbReference>
<dbReference type="GO" id="GO:0070681">
    <property type="term" value="P:glutaminyl-tRNAGln biosynthesis via transamidation"/>
    <property type="evidence" value="ECO:0007669"/>
    <property type="project" value="TreeGrafter"/>
</dbReference>
<dbReference type="SUPFAM" id="SSF89095">
    <property type="entry name" value="GatB/YqeY motif"/>
    <property type="match status" value="1"/>
</dbReference>
<keyword evidence="2" id="KW-0547">Nucleotide-binding</keyword>
<evidence type="ECO:0000256" key="3">
    <source>
        <dbReference type="ARBA" id="ARBA00022840"/>
    </source>
</evidence>
<dbReference type="GO" id="GO:0005524">
    <property type="term" value="F:ATP binding"/>
    <property type="evidence" value="ECO:0007669"/>
    <property type="project" value="UniProtKB-KW"/>
</dbReference>
<dbReference type="PANTHER" id="PTHR11659">
    <property type="entry name" value="GLUTAMYL-TRNA GLN AMIDOTRANSFERASE SUBUNIT B MITOCHONDRIAL AND PROKARYOTIC PET112-RELATED"/>
    <property type="match status" value="1"/>
</dbReference>
<feature type="non-terminal residue" evidence="6">
    <location>
        <position position="86"/>
    </location>
</feature>
<organism evidence="6">
    <name type="scientific">marine sediment metagenome</name>
    <dbReference type="NCBI Taxonomy" id="412755"/>
    <lineage>
        <taxon>unclassified sequences</taxon>
        <taxon>metagenomes</taxon>
        <taxon>ecological metagenomes</taxon>
    </lineage>
</organism>
<evidence type="ECO:0000256" key="1">
    <source>
        <dbReference type="ARBA" id="ARBA00022598"/>
    </source>
</evidence>
<dbReference type="Pfam" id="PF02637">
    <property type="entry name" value="GatB_Yqey"/>
    <property type="match status" value="1"/>
</dbReference>
<protein>
    <recommendedName>
        <fullName evidence="5">Asn/Gln amidotransferase domain-containing protein</fullName>
    </recommendedName>
</protein>
<dbReference type="InterPro" id="IPR023168">
    <property type="entry name" value="GatB_Yqey_C_2"/>
</dbReference>
<keyword evidence="4" id="KW-0648">Protein biosynthesis</keyword>
<sequence length="86" mass="9603">MITPENFAEFIMMISEEKISSKVAKEVLKEMFATGADPSQIVAEKGLVQITDEVEIEKIAKKVISENQKAVLDFKSGKEQALQFLI</sequence>
<dbReference type="Gene3D" id="1.10.10.410">
    <property type="match status" value="1"/>
</dbReference>
<evidence type="ECO:0000256" key="2">
    <source>
        <dbReference type="ARBA" id="ARBA00022741"/>
    </source>
</evidence>
<keyword evidence="3" id="KW-0067">ATP-binding</keyword>
<dbReference type="GO" id="GO:0050567">
    <property type="term" value="F:glutaminyl-tRNA synthase (glutamine-hydrolyzing) activity"/>
    <property type="evidence" value="ECO:0007669"/>
    <property type="project" value="TreeGrafter"/>
</dbReference>
<accession>X1FPB1</accession>
<comment type="caution">
    <text evidence="6">The sequence shown here is derived from an EMBL/GenBank/DDBJ whole genome shotgun (WGS) entry which is preliminary data.</text>
</comment>
<feature type="domain" description="Asn/Gln amidotransferase" evidence="5">
    <location>
        <begin position="2"/>
        <end position="85"/>
    </location>
</feature>
<dbReference type="InterPro" id="IPR003789">
    <property type="entry name" value="Asn/Gln_tRNA_amidoTrase-B-like"/>
</dbReference>
<dbReference type="InterPro" id="IPR018027">
    <property type="entry name" value="Asn/Gln_amidotransferase"/>
</dbReference>
<dbReference type="GO" id="GO:0006412">
    <property type="term" value="P:translation"/>
    <property type="evidence" value="ECO:0007669"/>
    <property type="project" value="UniProtKB-KW"/>
</dbReference>
<dbReference type="AlphaFoldDB" id="X1FPB1"/>
<evidence type="ECO:0000256" key="4">
    <source>
        <dbReference type="ARBA" id="ARBA00022917"/>
    </source>
</evidence>
<gene>
    <name evidence="6" type="ORF">S03H2_07256</name>
</gene>
<evidence type="ECO:0000259" key="5">
    <source>
        <dbReference type="SMART" id="SM00845"/>
    </source>
</evidence>